<proteinExistence type="predicted"/>
<gene>
    <name evidence="2" type="ORF">BD289DRAFT_26378</name>
</gene>
<organism evidence="2 3">
    <name type="scientific">Coniella lustricola</name>
    <dbReference type="NCBI Taxonomy" id="2025994"/>
    <lineage>
        <taxon>Eukaryota</taxon>
        <taxon>Fungi</taxon>
        <taxon>Dikarya</taxon>
        <taxon>Ascomycota</taxon>
        <taxon>Pezizomycotina</taxon>
        <taxon>Sordariomycetes</taxon>
        <taxon>Sordariomycetidae</taxon>
        <taxon>Diaporthales</taxon>
        <taxon>Schizoparmaceae</taxon>
        <taxon>Coniella</taxon>
    </lineage>
</organism>
<keyword evidence="1" id="KW-0812">Transmembrane</keyword>
<keyword evidence="3" id="KW-1185">Reference proteome</keyword>
<name>A0A2T3A337_9PEZI</name>
<accession>A0A2T3A337</accession>
<dbReference type="InParanoid" id="A0A2T3A337"/>
<sequence>MKEAWMNVWPVYLLLALRYVIRLEHNSRLARFLYRDILIIMISRCQAVTVSDEVYSKLRCSSGHSGSGLLFMLIWIRIWKTLVIAYSGFSWREYLYNQE</sequence>
<evidence type="ECO:0000313" key="2">
    <source>
        <dbReference type="EMBL" id="PSR81968.1"/>
    </source>
</evidence>
<protein>
    <submittedName>
        <fullName evidence="2">Uncharacterized protein</fullName>
    </submittedName>
</protein>
<feature type="transmembrane region" description="Helical" evidence="1">
    <location>
        <begin position="69"/>
        <end position="89"/>
    </location>
</feature>
<dbReference type="Proteomes" id="UP000241462">
    <property type="component" value="Unassembled WGS sequence"/>
</dbReference>
<dbReference type="EMBL" id="KZ678489">
    <property type="protein sequence ID" value="PSR81968.1"/>
    <property type="molecule type" value="Genomic_DNA"/>
</dbReference>
<keyword evidence="1" id="KW-1133">Transmembrane helix</keyword>
<evidence type="ECO:0000313" key="3">
    <source>
        <dbReference type="Proteomes" id="UP000241462"/>
    </source>
</evidence>
<evidence type="ECO:0000256" key="1">
    <source>
        <dbReference type="SAM" id="Phobius"/>
    </source>
</evidence>
<reference evidence="2 3" key="1">
    <citation type="journal article" date="2018" name="Mycol. Prog.">
        <title>Coniella lustricola, a new species from submerged detritus.</title>
        <authorList>
            <person name="Raudabaugh D.B."/>
            <person name="Iturriaga T."/>
            <person name="Carver A."/>
            <person name="Mondo S."/>
            <person name="Pangilinan J."/>
            <person name="Lipzen A."/>
            <person name="He G."/>
            <person name="Amirebrahimi M."/>
            <person name="Grigoriev I.V."/>
            <person name="Miller A.N."/>
        </authorList>
    </citation>
    <scope>NUCLEOTIDE SEQUENCE [LARGE SCALE GENOMIC DNA]</scope>
    <source>
        <strain evidence="2 3">B22-T-1</strain>
    </source>
</reference>
<keyword evidence="1" id="KW-0472">Membrane</keyword>
<dbReference type="AlphaFoldDB" id="A0A2T3A337"/>
<feature type="transmembrane region" description="Helical" evidence="1">
    <location>
        <begin position="6"/>
        <end position="21"/>
    </location>
</feature>